<dbReference type="GeneID" id="11505635"/>
<evidence type="ECO:0000256" key="4">
    <source>
        <dbReference type="ARBA" id="ARBA00022723"/>
    </source>
</evidence>
<dbReference type="GO" id="GO:0016705">
    <property type="term" value="F:oxidoreductase activity, acting on paired donors, with incorporation or reduction of molecular oxygen"/>
    <property type="evidence" value="ECO:0007669"/>
    <property type="project" value="InterPro"/>
</dbReference>
<dbReference type="KEGG" id="mtm:MYCTH_73182"/>
<dbReference type="Pfam" id="PF00067">
    <property type="entry name" value="p450"/>
    <property type="match status" value="1"/>
</dbReference>
<evidence type="ECO:0000256" key="9">
    <source>
        <dbReference type="RuleBase" id="RU000461"/>
    </source>
</evidence>
<protein>
    <submittedName>
        <fullName evidence="11">Cytochrome P450 monooxygenase</fullName>
    </submittedName>
</protein>
<comment type="cofactor">
    <cofactor evidence="1 8">
        <name>heme</name>
        <dbReference type="ChEBI" id="CHEBI:30413"/>
    </cofactor>
</comment>
<dbReference type="OrthoDB" id="1470350at2759"/>
<dbReference type="GO" id="GO:0005506">
    <property type="term" value="F:iron ion binding"/>
    <property type="evidence" value="ECO:0007669"/>
    <property type="project" value="InterPro"/>
</dbReference>
<dbReference type="PANTHER" id="PTHR24305">
    <property type="entry name" value="CYTOCHROME P450"/>
    <property type="match status" value="1"/>
</dbReference>
<feature type="transmembrane region" description="Helical" evidence="10">
    <location>
        <begin position="20"/>
        <end position="43"/>
    </location>
</feature>
<keyword evidence="5 9" id="KW-0560">Oxidoreductase</keyword>
<evidence type="ECO:0000256" key="6">
    <source>
        <dbReference type="ARBA" id="ARBA00023004"/>
    </source>
</evidence>
<dbReference type="PRINTS" id="PR00385">
    <property type="entry name" value="P450"/>
</dbReference>
<sequence length="519" mass="58170">MATLRAEFLTPLQLHRGLEGWALVSLELGVILSASCIIYNVFFHPLRPVPGPKSWAATPFPYILAWLTGRLPIVIHELHEKYGDVVRVAPNRLSFTHPDAWNAIRGHRKNGQGEHGKDPTFYAMAVRNILGAPRADHSRFRRILSHGFSAKSMQDQQPLITRYVDLLMQRLKEKTHGGDGEPQPAVADLAAWFNFTTFDVIGDLAFGEPFGCLEQSRYHVWVRTIFESIGQVGAMLALQWAIPPLFTMLRHINPHGHHVGAAFETQTQYARDKITKRLALETSRPDFVEAMATAKSDDGSLLAMDEIVANARLLVTAGSETTATALSGAAYFLARHPEVQARLAEEVRNSFTSEGEIDLFSVNKLKYMLAVLDEAMRMFPPVPSGLPRKCHPGGDVICGYRVPGGTSLDIWPSAMNYSSRNFTAPDKFIPERWLDEADPTGLQLDKRRQAALQPFSVGPRNCIGKNLAYVEMRLILARLTWNYDLAFADQETSDNFLRCKAYILWMKGPLNIRLIPVRK</sequence>
<evidence type="ECO:0000256" key="5">
    <source>
        <dbReference type="ARBA" id="ARBA00023002"/>
    </source>
</evidence>
<dbReference type="HOGENOM" id="CLU_001570_14_11_1"/>
<dbReference type="EMBL" id="CP003002">
    <property type="protein sequence ID" value="AEO55769.1"/>
    <property type="molecule type" value="Genomic_DNA"/>
</dbReference>
<keyword evidence="4 8" id="KW-0479">Metal-binding</keyword>
<dbReference type="InterPro" id="IPR002401">
    <property type="entry name" value="Cyt_P450_E_grp-I"/>
</dbReference>
<keyword evidence="7 9" id="KW-0503">Monooxygenase</keyword>
<dbReference type="VEuPathDB" id="FungiDB:MYCTH_73182"/>
<dbReference type="PRINTS" id="PR00463">
    <property type="entry name" value="EP450I"/>
</dbReference>
<dbReference type="InterPro" id="IPR017972">
    <property type="entry name" value="Cyt_P450_CS"/>
</dbReference>
<proteinExistence type="inferred from homology"/>
<keyword evidence="10" id="KW-1133">Transmembrane helix</keyword>
<evidence type="ECO:0000256" key="7">
    <source>
        <dbReference type="ARBA" id="ARBA00023033"/>
    </source>
</evidence>
<dbReference type="InterPro" id="IPR001128">
    <property type="entry name" value="Cyt_P450"/>
</dbReference>
<dbReference type="InterPro" id="IPR036396">
    <property type="entry name" value="Cyt_P450_sf"/>
</dbReference>
<dbReference type="STRING" id="573729.G2Q095"/>
<name>G2Q095_THET4</name>
<evidence type="ECO:0000256" key="10">
    <source>
        <dbReference type="SAM" id="Phobius"/>
    </source>
</evidence>
<evidence type="ECO:0000313" key="11">
    <source>
        <dbReference type="EMBL" id="AEO55769.1"/>
    </source>
</evidence>
<dbReference type="AlphaFoldDB" id="G2Q095"/>
<evidence type="ECO:0000256" key="1">
    <source>
        <dbReference type="ARBA" id="ARBA00001971"/>
    </source>
</evidence>
<dbReference type="PANTHER" id="PTHR24305:SF230">
    <property type="entry name" value="P450, PUTATIVE (EUROFUNG)-RELATED"/>
    <property type="match status" value="1"/>
</dbReference>
<dbReference type="OMA" id="EMTSWYN"/>
<organism evidence="11 12">
    <name type="scientific">Thermothelomyces thermophilus (strain ATCC 42464 / BCRC 31852 / DSM 1799)</name>
    <name type="common">Sporotrichum thermophile</name>
    <dbReference type="NCBI Taxonomy" id="573729"/>
    <lineage>
        <taxon>Eukaryota</taxon>
        <taxon>Fungi</taxon>
        <taxon>Dikarya</taxon>
        <taxon>Ascomycota</taxon>
        <taxon>Pezizomycotina</taxon>
        <taxon>Sordariomycetes</taxon>
        <taxon>Sordariomycetidae</taxon>
        <taxon>Sordariales</taxon>
        <taxon>Chaetomiaceae</taxon>
        <taxon>Thermothelomyces</taxon>
    </lineage>
</organism>
<evidence type="ECO:0000256" key="2">
    <source>
        <dbReference type="ARBA" id="ARBA00010617"/>
    </source>
</evidence>
<feature type="binding site" description="axial binding residue" evidence="8">
    <location>
        <position position="462"/>
    </location>
    <ligand>
        <name>heme</name>
        <dbReference type="ChEBI" id="CHEBI:30413"/>
    </ligand>
    <ligandPart>
        <name>Fe</name>
        <dbReference type="ChEBI" id="CHEBI:18248"/>
    </ligandPart>
</feature>
<keyword evidence="12" id="KW-1185">Reference proteome</keyword>
<dbReference type="CDD" id="cd11058">
    <property type="entry name" value="CYP60B-like"/>
    <property type="match status" value="1"/>
</dbReference>
<evidence type="ECO:0000256" key="3">
    <source>
        <dbReference type="ARBA" id="ARBA00022617"/>
    </source>
</evidence>
<evidence type="ECO:0000313" key="12">
    <source>
        <dbReference type="Proteomes" id="UP000007322"/>
    </source>
</evidence>
<dbReference type="SUPFAM" id="SSF48264">
    <property type="entry name" value="Cytochrome P450"/>
    <property type="match status" value="1"/>
</dbReference>
<accession>G2Q095</accession>
<dbReference type="InterPro" id="IPR050121">
    <property type="entry name" value="Cytochrome_P450_monoxygenase"/>
</dbReference>
<gene>
    <name evidence="11" type="ORF">MYCTH_73182</name>
</gene>
<dbReference type="InParanoid" id="G2Q095"/>
<dbReference type="Proteomes" id="UP000007322">
    <property type="component" value="Chromosome 1"/>
</dbReference>
<dbReference type="GO" id="GO:0004497">
    <property type="term" value="F:monooxygenase activity"/>
    <property type="evidence" value="ECO:0007669"/>
    <property type="project" value="UniProtKB-KW"/>
</dbReference>
<reference evidence="11 12" key="1">
    <citation type="journal article" date="2011" name="Nat. Biotechnol.">
        <title>Comparative genomic analysis of the thermophilic biomass-degrading fungi Myceliophthora thermophila and Thielavia terrestris.</title>
        <authorList>
            <person name="Berka R.M."/>
            <person name="Grigoriev I.V."/>
            <person name="Otillar R."/>
            <person name="Salamov A."/>
            <person name="Grimwood J."/>
            <person name="Reid I."/>
            <person name="Ishmael N."/>
            <person name="John T."/>
            <person name="Darmond C."/>
            <person name="Moisan M.-C."/>
            <person name="Henrissat B."/>
            <person name="Coutinho P.M."/>
            <person name="Lombard V."/>
            <person name="Natvig D.O."/>
            <person name="Lindquist E."/>
            <person name="Schmutz J."/>
            <person name="Lucas S."/>
            <person name="Harris P."/>
            <person name="Powlowski J."/>
            <person name="Bellemare A."/>
            <person name="Taylor D."/>
            <person name="Butler G."/>
            <person name="de Vries R.P."/>
            <person name="Allijn I.E."/>
            <person name="van den Brink J."/>
            <person name="Ushinsky S."/>
            <person name="Storms R."/>
            <person name="Powell A.J."/>
            <person name="Paulsen I.T."/>
            <person name="Elbourne L.D.H."/>
            <person name="Baker S.E."/>
            <person name="Magnuson J."/>
            <person name="LaBoissiere S."/>
            <person name="Clutterbuck A.J."/>
            <person name="Martinez D."/>
            <person name="Wogulis M."/>
            <person name="de Leon A.L."/>
            <person name="Rey M.W."/>
            <person name="Tsang A."/>
        </authorList>
    </citation>
    <scope>NUCLEOTIDE SEQUENCE [LARGE SCALE GENOMIC DNA]</scope>
    <source>
        <strain evidence="12">ATCC 42464 / BCRC 31852 / DSM 1799</strain>
    </source>
</reference>
<dbReference type="Gene3D" id="1.10.630.10">
    <property type="entry name" value="Cytochrome P450"/>
    <property type="match status" value="1"/>
</dbReference>
<dbReference type="RefSeq" id="XP_003661014.1">
    <property type="nucleotide sequence ID" value="XM_003660966.1"/>
</dbReference>
<dbReference type="PROSITE" id="PS00086">
    <property type="entry name" value="CYTOCHROME_P450"/>
    <property type="match status" value="1"/>
</dbReference>
<dbReference type="GO" id="GO:0020037">
    <property type="term" value="F:heme binding"/>
    <property type="evidence" value="ECO:0007669"/>
    <property type="project" value="InterPro"/>
</dbReference>
<keyword evidence="3 8" id="KW-0349">Heme</keyword>
<dbReference type="eggNOG" id="KOG0158">
    <property type="taxonomic scope" value="Eukaryota"/>
</dbReference>
<evidence type="ECO:0000256" key="8">
    <source>
        <dbReference type="PIRSR" id="PIRSR602401-1"/>
    </source>
</evidence>
<keyword evidence="6 8" id="KW-0408">Iron</keyword>
<keyword evidence="10" id="KW-0472">Membrane</keyword>
<comment type="similarity">
    <text evidence="2 9">Belongs to the cytochrome P450 family.</text>
</comment>
<keyword evidence="10" id="KW-0812">Transmembrane</keyword>